<evidence type="ECO:0000313" key="5">
    <source>
        <dbReference type="Proteomes" id="UP000007054"/>
    </source>
</evidence>
<keyword evidence="1" id="KW-0175">Coiled coil</keyword>
<dbReference type="Pfam" id="PF13487">
    <property type="entry name" value="HD_5"/>
    <property type="match status" value="1"/>
</dbReference>
<dbReference type="InterPro" id="IPR013655">
    <property type="entry name" value="PAS_fold_3"/>
</dbReference>
<dbReference type="BioCyc" id="RCHA213810:RUM_RS11980-MONOMER"/>
<dbReference type="CDD" id="cd00077">
    <property type="entry name" value="HDc"/>
    <property type="match status" value="1"/>
</dbReference>
<organism evidence="4 5">
    <name type="scientific">Ruminococcus champanellensis (strain DSM 18848 / JCM 17042 / KCTC 15320 / 18P13)</name>
    <dbReference type="NCBI Taxonomy" id="213810"/>
    <lineage>
        <taxon>Bacteria</taxon>
        <taxon>Bacillati</taxon>
        <taxon>Bacillota</taxon>
        <taxon>Clostridia</taxon>
        <taxon>Eubacteriales</taxon>
        <taxon>Oscillospiraceae</taxon>
        <taxon>Ruminococcus</taxon>
    </lineage>
</organism>
<dbReference type="InterPro" id="IPR052020">
    <property type="entry name" value="Cyclic_di-GMP/3'3'-cGAMP_PDE"/>
</dbReference>
<dbReference type="Pfam" id="PF08447">
    <property type="entry name" value="PAS_3"/>
    <property type="match status" value="1"/>
</dbReference>
<dbReference type="InterPro" id="IPR003607">
    <property type="entry name" value="HD/PDEase_dom"/>
</dbReference>
<dbReference type="CDD" id="cd00130">
    <property type="entry name" value="PAS"/>
    <property type="match status" value="1"/>
</dbReference>
<evidence type="ECO:0000256" key="1">
    <source>
        <dbReference type="SAM" id="Coils"/>
    </source>
</evidence>
<dbReference type="RefSeq" id="WP_015557882.1">
    <property type="nucleotide sequence ID" value="NC_021039.1"/>
</dbReference>
<dbReference type="PATRIC" id="fig|213810.4.peg.698"/>
<evidence type="ECO:0000313" key="4">
    <source>
        <dbReference type="EMBL" id="CBL16975.1"/>
    </source>
</evidence>
<gene>
    <name evidence="4" type="ordered locus">RUM_07840</name>
</gene>
<dbReference type="PROSITE" id="PS50112">
    <property type="entry name" value="PAS"/>
    <property type="match status" value="1"/>
</dbReference>
<dbReference type="KEGG" id="rch:RUM_07840"/>
<dbReference type="InterPro" id="IPR037522">
    <property type="entry name" value="HD_GYP_dom"/>
</dbReference>
<accession>D4LBI0</accession>
<dbReference type="PANTHER" id="PTHR45228">
    <property type="entry name" value="CYCLIC DI-GMP PHOSPHODIESTERASE TM_0186-RELATED"/>
    <property type="match status" value="1"/>
</dbReference>
<reference evidence="4" key="1">
    <citation type="submission" date="2010-03" db="EMBL/GenBank/DDBJ databases">
        <title>The genome sequence of Ruminococcus sp. 18P13.</title>
        <authorList>
            <consortium name="metaHIT consortium -- http://www.metahit.eu/"/>
            <person name="Pajon A."/>
            <person name="Turner K."/>
            <person name="Parkhill J."/>
            <person name="Bernalier A."/>
        </authorList>
    </citation>
    <scope>NUCLEOTIDE SEQUENCE [LARGE SCALE GENOMIC DNA]</scope>
    <source>
        <strain evidence="4">Type strain: 18P13</strain>
    </source>
</reference>
<feature type="coiled-coil region" evidence="1">
    <location>
        <begin position="519"/>
        <end position="546"/>
    </location>
</feature>
<dbReference type="GeneID" id="83157092"/>
<dbReference type="Proteomes" id="UP000007054">
    <property type="component" value="Chromosome"/>
</dbReference>
<sequence>MSNLNNQTAPDIQMIWQCYGQNPQPFLLLRSETNENGTQKLQAVYGNQAFYALTKSDPTTLEGTPYQVLFQDNILQHTEQLLAIATEGGSTQIQLSNQSIDNLTIRAFQLMPGFCGCLLSQDSQPDIYTEIEKLDENLSGGLLVIEHASPYRLLYINQFLYLLLGYGTMAELQEESESASIHSFIHPEDLEKAKEALHSMTDIGFAHCVLRVQKKNAGYLWLSLRGKCRMLAGVPVLILTAHEIGNEIETIQLEGNISHQVNLNLAAQYYALYYLEAASGHYRLVFHDSRLEQPHIPTDGDHILATRKYLEELVHPDDREKLLRLTNVRELIRCSRQCGNCRVLNVQFRRKCGGVYEWVEMYLSINAADRPEQRLVTLAFRNIHEEKLAELAHRYLDVIAYAIADTYDAVLEYDTRCNSLFELQMTDDGLRRSQRCRASSEVVTQMAKECIHPDDMNAFLEEFHPDRFKKLSKGQAITREYRRHCPDGRYHWCSYSMRCFMQNGRKLYILFVKDIHETKMRVLQQQAELRQAIVEAEQRALEKTQQLFTYYGKTIELMSSVVEYRSLESGEHVKRIKNYTKELLQAAIDLYPEQHLTAEKIQSITEASALHDVGKIGVPDGILLKPGRLTKDEFEVMKRHTLIGSDIAKEIPFVAERKAEYNYGYNIARYHHERFDGKGYPEGLQGDQIPFCAQIVAIADVFDALTTKRVYKDAYSKEKAYEMIMNGECGTFAPKMLECFARVRERFNKLVQTDH</sequence>
<name>D4LBI0_RUMC1</name>
<evidence type="ECO:0000259" key="3">
    <source>
        <dbReference type="PROSITE" id="PS51832"/>
    </source>
</evidence>
<dbReference type="SUPFAM" id="SSF55785">
    <property type="entry name" value="PYP-like sensor domain (PAS domain)"/>
    <property type="match status" value="2"/>
</dbReference>
<evidence type="ECO:0000259" key="2">
    <source>
        <dbReference type="PROSITE" id="PS50112"/>
    </source>
</evidence>
<dbReference type="InterPro" id="IPR000014">
    <property type="entry name" value="PAS"/>
</dbReference>
<feature type="domain" description="PAS" evidence="2">
    <location>
        <begin position="127"/>
        <end position="204"/>
    </location>
</feature>
<dbReference type="EMBL" id="FP929052">
    <property type="protein sequence ID" value="CBL16975.1"/>
    <property type="molecule type" value="Genomic_DNA"/>
</dbReference>
<keyword evidence="5" id="KW-1185">Reference proteome</keyword>
<dbReference type="HOGENOM" id="CLU_368765_0_0_9"/>
<dbReference type="AlphaFoldDB" id="D4LBI0"/>
<protein>
    <submittedName>
        <fullName evidence="4">Response regulator containing a CheY-like receiver domain and an HD-GYP domain</fullName>
    </submittedName>
</protein>
<dbReference type="STRING" id="213810.RUM_07840"/>
<dbReference type="Gene3D" id="1.10.3210.10">
    <property type="entry name" value="Hypothetical protein af1432"/>
    <property type="match status" value="1"/>
</dbReference>
<dbReference type="PROSITE" id="PS51832">
    <property type="entry name" value="HD_GYP"/>
    <property type="match status" value="1"/>
</dbReference>
<proteinExistence type="predicted"/>
<dbReference type="SUPFAM" id="SSF109604">
    <property type="entry name" value="HD-domain/PDEase-like"/>
    <property type="match status" value="1"/>
</dbReference>
<dbReference type="InterPro" id="IPR035965">
    <property type="entry name" value="PAS-like_dom_sf"/>
</dbReference>
<dbReference type="PANTHER" id="PTHR45228:SF8">
    <property type="entry name" value="TWO-COMPONENT RESPONSE REGULATOR-RELATED"/>
    <property type="match status" value="1"/>
</dbReference>
<dbReference type="NCBIfam" id="TIGR00229">
    <property type="entry name" value="sensory_box"/>
    <property type="match status" value="1"/>
</dbReference>
<reference evidence="4" key="2">
    <citation type="submission" date="2010-03" db="EMBL/GenBank/DDBJ databases">
        <authorList>
            <person name="Pajon A."/>
        </authorList>
    </citation>
    <scope>NUCLEOTIDE SEQUENCE</scope>
    <source>
        <strain evidence="4">Type strain: 18P13</strain>
    </source>
</reference>
<dbReference type="Gene3D" id="3.30.450.20">
    <property type="entry name" value="PAS domain"/>
    <property type="match status" value="2"/>
</dbReference>
<feature type="domain" description="HD-GYP" evidence="3">
    <location>
        <begin position="547"/>
        <end position="755"/>
    </location>
</feature>